<protein>
    <recommendedName>
        <fullName evidence="2">Lipocalin-like domain-containing protein</fullName>
    </recommendedName>
</protein>
<dbReference type="InterPro" id="IPR024311">
    <property type="entry name" value="Lipocalin-like"/>
</dbReference>
<dbReference type="RefSeq" id="XP_013319415.1">
    <property type="nucleotide sequence ID" value="XM_013463961.1"/>
</dbReference>
<feature type="domain" description="Lipocalin-like" evidence="2">
    <location>
        <begin position="323"/>
        <end position="467"/>
    </location>
</feature>
<reference evidence="3 4" key="1">
    <citation type="submission" date="2015-01" db="EMBL/GenBank/DDBJ databases">
        <title>The Genome Sequence of Exophiala xenobiotica CBS118157.</title>
        <authorList>
            <consortium name="The Broad Institute Genomics Platform"/>
            <person name="Cuomo C."/>
            <person name="de Hoog S."/>
            <person name="Gorbushina A."/>
            <person name="Stielow B."/>
            <person name="Teixiera M."/>
            <person name="Abouelleil A."/>
            <person name="Chapman S.B."/>
            <person name="Priest M."/>
            <person name="Young S.K."/>
            <person name="Wortman J."/>
            <person name="Nusbaum C."/>
            <person name="Birren B."/>
        </authorList>
    </citation>
    <scope>NUCLEOTIDE SEQUENCE [LARGE SCALE GENOMIC DNA]</scope>
    <source>
        <strain evidence="3 4">CBS 118157</strain>
    </source>
</reference>
<dbReference type="EMBL" id="KN847318">
    <property type="protein sequence ID" value="KIW58831.1"/>
    <property type="molecule type" value="Genomic_DNA"/>
</dbReference>
<dbReference type="GeneID" id="25325233"/>
<dbReference type="Proteomes" id="UP000054342">
    <property type="component" value="Unassembled WGS sequence"/>
</dbReference>
<feature type="region of interest" description="Disordered" evidence="1">
    <location>
        <begin position="1"/>
        <end position="55"/>
    </location>
</feature>
<evidence type="ECO:0000313" key="4">
    <source>
        <dbReference type="Proteomes" id="UP000054342"/>
    </source>
</evidence>
<keyword evidence="4" id="KW-1185">Reference proteome</keyword>
<evidence type="ECO:0000256" key="1">
    <source>
        <dbReference type="SAM" id="MobiDB-lite"/>
    </source>
</evidence>
<dbReference type="AlphaFoldDB" id="A0A0D2C212"/>
<dbReference type="HOGENOM" id="CLU_497853_0_0_1"/>
<dbReference type="InterPro" id="IPR029063">
    <property type="entry name" value="SAM-dependent_MTases_sf"/>
</dbReference>
<sequence length="547" mass="60814">MEDNSKRPISDTVLGESRKKGKADMPNEGKQSCLSDLSSTAGVRTASRTQDAPDPLANVTERFECLSLRETCDSKGDSELEAELATGLLRIVTETPHSNPLASSLPQGLSNRVCMIGLDPRPWAVESVRIQPSIHVEYIRFHRRAECDIIWGRLPTYDLIILFDAELWQGQPSEFITRACRQLNPGGVIEIYGLGTACFKISSRMEVKVKATADSGSNGHLPGKPRTWEKALNATGSENTVTQVEFTLKHGNVFPGAESWQDKENLQWFLGYVKASKVPLSEQEMRMLQDDTVTGAIKHFVIRGKTRLPEAENTATASTLSLVGTWSLLSYAAYHTANSTDVVYPMGKDCTGRLIYTQDSFMSVMIQSENVPSYQQSWLAGTTTEYATAAASTLSYSGTYELGSQQGDDGKVLHRIRESIPPNWRNSTQERLREFSLEDGRVILTLGPEEVVEMDGEPRILRLRWERMEQRKGSEAALIWHVTEHRRHPAEHGRASRELRQSTGNAGGVLREHARALREPQGALALMQIYRSQFGLRCPFGSSATIA</sequence>
<feature type="compositionally biased region" description="Polar residues" evidence="1">
    <location>
        <begin position="29"/>
        <end position="50"/>
    </location>
</feature>
<gene>
    <name evidence="3" type="ORF">PV05_03325</name>
</gene>
<organism evidence="3 4">
    <name type="scientific">Exophiala xenobiotica</name>
    <dbReference type="NCBI Taxonomy" id="348802"/>
    <lineage>
        <taxon>Eukaryota</taxon>
        <taxon>Fungi</taxon>
        <taxon>Dikarya</taxon>
        <taxon>Ascomycota</taxon>
        <taxon>Pezizomycotina</taxon>
        <taxon>Eurotiomycetes</taxon>
        <taxon>Chaetothyriomycetidae</taxon>
        <taxon>Chaetothyriales</taxon>
        <taxon>Herpotrichiellaceae</taxon>
        <taxon>Exophiala</taxon>
    </lineage>
</organism>
<name>A0A0D2C212_9EURO</name>
<dbReference type="Pfam" id="PF13924">
    <property type="entry name" value="Lipocalin_5"/>
    <property type="match status" value="1"/>
</dbReference>
<accession>A0A0D2C212</accession>
<dbReference type="OrthoDB" id="3904217at2759"/>
<proteinExistence type="predicted"/>
<evidence type="ECO:0000313" key="3">
    <source>
        <dbReference type="EMBL" id="KIW58831.1"/>
    </source>
</evidence>
<evidence type="ECO:0000259" key="2">
    <source>
        <dbReference type="Pfam" id="PF13924"/>
    </source>
</evidence>
<dbReference type="SUPFAM" id="SSF53335">
    <property type="entry name" value="S-adenosyl-L-methionine-dependent methyltransferases"/>
    <property type="match status" value="1"/>
</dbReference>
<feature type="compositionally biased region" description="Basic and acidic residues" evidence="1">
    <location>
        <begin position="16"/>
        <end position="27"/>
    </location>
</feature>